<dbReference type="SUPFAM" id="SSF47459">
    <property type="entry name" value="HLH, helix-loop-helix DNA-binding domain"/>
    <property type="match status" value="1"/>
</dbReference>
<evidence type="ECO:0000256" key="1">
    <source>
        <dbReference type="ARBA" id="ARBA00004123"/>
    </source>
</evidence>
<dbReference type="GO" id="GO:0000981">
    <property type="term" value="F:DNA-binding transcription factor activity, RNA polymerase II-specific"/>
    <property type="evidence" value="ECO:0007669"/>
    <property type="project" value="TreeGrafter"/>
</dbReference>
<dbReference type="PANTHER" id="PTHR16223">
    <property type="entry name" value="TRANSCRIPTION FACTOR BHLH83-RELATED"/>
    <property type="match status" value="1"/>
</dbReference>
<gene>
    <name evidence="8" type="primary">LOC101499784</name>
</gene>
<dbReference type="STRING" id="3827.A0A1S2Y1H7"/>
<keyword evidence="2" id="KW-0805">Transcription regulation</keyword>
<evidence type="ECO:0000313" key="8">
    <source>
        <dbReference type="RefSeq" id="XP_004497269.1"/>
    </source>
</evidence>
<evidence type="ECO:0000256" key="3">
    <source>
        <dbReference type="ARBA" id="ARBA00023125"/>
    </source>
</evidence>
<dbReference type="PANTHER" id="PTHR16223:SF274">
    <property type="entry name" value="TRANSCRIPTION FACTOR BHLH84"/>
    <property type="match status" value="1"/>
</dbReference>
<dbReference type="KEGG" id="cam:101499784"/>
<dbReference type="GO" id="GO:0048766">
    <property type="term" value="P:root hair initiation"/>
    <property type="evidence" value="ECO:0007669"/>
    <property type="project" value="UniProtKB-ARBA"/>
</dbReference>
<organism evidence="7 8">
    <name type="scientific">Cicer arietinum</name>
    <name type="common">Chickpea</name>
    <name type="synonym">Garbanzo</name>
    <dbReference type="NCBI Taxonomy" id="3827"/>
    <lineage>
        <taxon>Eukaryota</taxon>
        <taxon>Viridiplantae</taxon>
        <taxon>Streptophyta</taxon>
        <taxon>Embryophyta</taxon>
        <taxon>Tracheophyta</taxon>
        <taxon>Spermatophyta</taxon>
        <taxon>Magnoliopsida</taxon>
        <taxon>eudicotyledons</taxon>
        <taxon>Gunneridae</taxon>
        <taxon>Pentapetalae</taxon>
        <taxon>rosids</taxon>
        <taxon>fabids</taxon>
        <taxon>Fabales</taxon>
        <taxon>Fabaceae</taxon>
        <taxon>Papilionoideae</taxon>
        <taxon>50 kb inversion clade</taxon>
        <taxon>NPAAA clade</taxon>
        <taxon>Hologalegina</taxon>
        <taxon>IRL clade</taxon>
        <taxon>Cicereae</taxon>
        <taxon>Cicer</taxon>
    </lineage>
</organism>
<dbReference type="SMART" id="SM00353">
    <property type="entry name" value="HLH"/>
    <property type="match status" value="1"/>
</dbReference>
<sequence>MESVHLIAEEWSSLSGQYTTEESDFMSEFLAGNSNYSVCGNGNTNFGMPTSLWPTHESTILTVTETNTNGTYSFDHATNIDSLSMLFCLGDTFQCDQNLSIQINDCIDEGSGLEPVKLVLADNNNLQAKREHEIMVSEENITKNIENPAKRLRSSIEVSKNMRNVSKCKKSDYVNNEEDLQWNGSSNCFSQVDSNVYVELNGGTCNSSLIPKEPQAPSLCKKSRATSGPATDAQSIYARRRRERINERLKILQTLVPNGTKVDISTMLEEAVEYVKFLQLQIKLLSSDDMWMYAPIAYNGMNIGLDLNYTSSTKGRS</sequence>
<keyword evidence="5" id="KW-0539">Nucleus</keyword>
<keyword evidence="3" id="KW-0238">DNA-binding</keyword>
<evidence type="ECO:0000256" key="2">
    <source>
        <dbReference type="ARBA" id="ARBA00023015"/>
    </source>
</evidence>
<dbReference type="GeneID" id="101499784"/>
<keyword evidence="4" id="KW-0804">Transcription</keyword>
<dbReference type="Gene3D" id="4.10.280.10">
    <property type="entry name" value="Helix-loop-helix DNA-binding domain"/>
    <property type="match status" value="1"/>
</dbReference>
<dbReference type="GO" id="GO:0005634">
    <property type="term" value="C:nucleus"/>
    <property type="evidence" value="ECO:0007669"/>
    <property type="project" value="UniProtKB-SubCell"/>
</dbReference>
<dbReference type="GO" id="GO:0046983">
    <property type="term" value="F:protein dimerization activity"/>
    <property type="evidence" value="ECO:0007669"/>
    <property type="project" value="InterPro"/>
</dbReference>
<dbReference type="InterPro" id="IPR011598">
    <property type="entry name" value="bHLH_dom"/>
</dbReference>
<dbReference type="InterPro" id="IPR045843">
    <property type="entry name" value="IND-like"/>
</dbReference>
<accession>A0A1S2Y1H7</accession>
<evidence type="ECO:0000256" key="4">
    <source>
        <dbReference type="ARBA" id="ARBA00023163"/>
    </source>
</evidence>
<dbReference type="GO" id="GO:0000978">
    <property type="term" value="F:RNA polymerase II cis-regulatory region sequence-specific DNA binding"/>
    <property type="evidence" value="ECO:0007669"/>
    <property type="project" value="TreeGrafter"/>
</dbReference>
<comment type="subcellular location">
    <subcellularLocation>
        <location evidence="1">Nucleus</location>
    </subcellularLocation>
</comment>
<protein>
    <submittedName>
        <fullName evidence="8">Transcription factor bHLH84-like</fullName>
    </submittedName>
</protein>
<dbReference type="RefSeq" id="XP_004497269.1">
    <property type="nucleotide sequence ID" value="XM_004497212.3"/>
</dbReference>
<reference evidence="7" key="1">
    <citation type="journal article" date="2013" name="Nat. Biotechnol.">
        <title>Draft genome sequence of chickpea (Cicer arietinum) provides a resource for trait improvement.</title>
        <authorList>
            <person name="Varshney R.K."/>
            <person name="Song C."/>
            <person name="Saxena R.K."/>
            <person name="Azam S."/>
            <person name="Yu S."/>
            <person name="Sharpe A.G."/>
            <person name="Cannon S."/>
            <person name="Baek J."/>
            <person name="Rosen B.D."/>
            <person name="Tar'an B."/>
            <person name="Millan T."/>
            <person name="Zhang X."/>
            <person name="Ramsay L.D."/>
            <person name="Iwata A."/>
            <person name="Wang Y."/>
            <person name="Nelson W."/>
            <person name="Farmer A.D."/>
            <person name="Gaur P.M."/>
            <person name="Soderlund C."/>
            <person name="Penmetsa R.V."/>
            <person name="Xu C."/>
            <person name="Bharti A.K."/>
            <person name="He W."/>
            <person name="Winter P."/>
            <person name="Zhao S."/>
            <person name="Hane J.K."/>
            <person name="Carrasquilla-Garcia N."/>
            <person name="Condie J.A."/>
            <person name="Upadhyaya H.D."/>
            <person name="Luo M.C."/>
            <person name="Thudi M."/>
            <person name="Gowda C.L."/>
            <person name="Singh N.P."/>
            <person name="Lichtenzveig J."/>
            <person name="Gali K.K."/>
            <person name="Rubio J."/>
            <person name="Nadarajan N."/>
            <person name="Dolezel J."/>
            <person name="Bansal K.C."/>
            <person name="Xu X."/>
            <person name="Edwards D."/>
            <person name="Zhang G."/>
            <person name="Kahl G."/>
            <person name="Gil J."/>
            <person name="Singh K.B."/>
            <person name="Datta S.K."/>
            <person name="Jackson S.A."/>
            <person name="Wang J."/>
            <person name="Cook D.R."/>
        </authorList>
    </citation>
    <scope>NUCLEOTIDE SEQUENCE [LARGE SCALE GENOMIC DNA]</scope>
    <source>
        <strain evidence="7">cv. CDC Frontier</strain>
    </source>
</reference>
<evidence type="ECO:0000259" key="6">
    <source>
        <dbReference type="PROSITE" id="PS50888"/>
    </source>
</evidence>
<dbReference type="AlphaFoldDB" id="A0A1S2Y1H7"/>
<dbReference type="InterPro" id="IPR036638">
    <property type="entry name" value="HLH_DNA-bd_sf"/>
</dbReference>
<evidence type="ECO:0000256" key="5">
    <source>
        <dbReference type="ARBA" id="ARBA00023242"/>
    </source>
</evidence>
<proteinExistence type="predicted"/>
<dbReference type="FunFam" id="4.10.280.10:FF:000022">
    <property type="entry name" value="Basic helix-loop-helix transcription factor"/>
    <property type="match status" value="1"/>
</dbReference>
<dbReference type="OrthoDB" id="651283at2759"/>
<dbReference type="PaxDb" id="3827-XP_004497269.1"/>
<name>A0A1S2Y1H7_CICAR</name>
<evidence type="ECO:0000313" key="7">
    <source>
        <dbReference type="Proteomes" id="UP000087171"/>
    </source>
</evidence>
<feature type="domain" description="BHLH" evidence="6">
    <location>
        <begin position="229"/>
        <end position="278"/>
    </location>
</feature>
<dbReference type="Proteomes" id="UP000087171">
    <property type="component" value="Chromosome Ca4"/>
</dbReference>
<dbReference type="PROSITE" id="PS50888">
    <property type="entry name" value="BHLH"/>
    <property type="match status" value="1"/>
</dbReference>
<keyword evidence="7" id="KW-1185">Reference proteome</keyword>
<reference evidence="8" key="2">
    <citation type="submission" date="2025-08" db="UniProtKB">
        <authorList>
            <consortium name="RefSeq"/>
        </authorList>
    </citation>
    <scope>IDENTIFICATION</scope>
    <source>
        <tissue evidence="8">Etiolated seedlings</tissue>
    </source>
</reference>
<dbReference type="Pfam" id="PF00010">
    <property type="entry name" value="HLH"/>
    <property type="match status" value="1"/>
</dbReference>